<accession>A0A6G0X9U5</accession>
<evidence type="ECO:0000313" key="3">
    <source>
        <dbReference type="Proteomes" id="UP000481153"/>
    </source>
</evidence>
<reference evidence="2 3" key="1">
    <citation type="submission" date="2019-07" db="EMBL/GenBank/DDBJ databases">
        <title>Genomics analysis of Aphanomyces spp. identifies a new class of oomycete effector associated with host adaptation.</title>
        <authorList>
            <person name="Gaulin E."/>
        </authorList>
    </citation>
    <scope>NUCLEOTIDE SEQUENCE [LARGE SCALE GENOMIC DNA]</scope>
    <source>
        <strain evidence="2 3">ATCC 201684</strain>
    </source>
</reference>
<evidence type="ECO:0000256" key="1">
    <source>
        <dbReference type="SAM" id="MobiDB-lite"/>
    </source>
</evidence>
<gene>
    <name evidence="2" type="ORF">Ae201684_007169</name>
</gene>
<name>A0A6G0X9U5_9STRA</name>
<comment type="caution">
    <text evidence="2">The sequence shown here is derived from an EMBL/GenBank/DDBJ whole genome shotgun (WGS) entry which is preliminary data.</text>
</comment>
<protein>
    <recommendedName>
        <fullName evidence="4">Prefoldin subunit 1</fullName>
    </recommendedName>
</protein>
<sequence length="81" mass="9376">MDAFKDKWTLDAKALDKDIQNIQVSLAELDSIKSRKQAYLQRGNLFFLTKPEAATRAKQDELQAKQAKRREVGIKRKQLND</sequence>
<proteinExistence type="predicted"/>
<feature type="region of interest" description="Disordered" evidence="1">
    <location>
        <begin position="58"/>
        <end position="81"/>
    </location>
</feature>
<evidence type="ECO:0008006" key="4">
    <source>
        <dbReference type="Google" id="ProtNLM"/>
    </source>
</evidence>
<organism evidence="2 3">
    <name type="scientific">Aphanomyces euteiches</name>
    <dbReference type="NCBI Taxonomy" id="100861"/>
    <lineage>
        <taxon>Eukaryota</taxon>
        <taxon>Sar</taxon>
        <taxon>Stramenopiles</taxon>
        <taxon>Oomycota</taxon>
        <taxon>Saprolegniomycetes</taxon>
        <taxon>Saprolegniales</taxon>
        <taxon>Verrucalvaceae</taxon>
        <taxon>Aphanomyces</taxon>
    </lineage>
</organism>
<evidence type="ECO:0000313" key="2">
    <source>
        <dbReference type="EMBL" id="KAF0736722.1"/>
    </source>
</evidence>
<dbReference type="Proteomes" id="UP000481153">
    <property type="component" value="Unassembled WGS sequence"/>
</dbReference>
<dbReference type="AlphaFoldDB" id="A0A6G0X9U5"/>
<keyword evidence="3" id="KW-1185">Reference proteome</keyword>
<dbReference type="EMBL" id="VJMJ01000088">
    <property type="protein sequence ID" value="KAF0736722.1"/>
    <property type="molecule type" value="Genomic_DNA"/>
</dbReference>
<dbReference type="VEuPathDB" id="FungiDB:AeMF1_010813"/>